<dbReference type="Proteomes" id="UP001234178">
    <property type="component" value="Unassembled WGS sequence"/>
</dbReference>
<evidence type="ECO:0000256" key="1">
    <source>
        <dbReference type="SAM" id="MobiDB-lite"/>
    </source>
</evidence>
<evidence type="ECO:0000313" key="2">
    <source>
        <dbReference type="EMBL" id="KAK4006443.1"/>
    </source>
</evidence>
<dbReference type="EMBL" id="JAOYFB010000002">
    <property type="protein sequence ID" value="KAK4006443.1"/>
    <property type="molecule type" value="Genomic_DNA"/>
</dbReference>
<proteinExistence type="predicted"/>
<name>A0ABQ9Z0P3_9CRUS</name>
<accession>A0ABQ9Z0P3</accession>
<feature type="region of interest" description="Disordered" evidence="1">
    <location>
        <begin position="1"/>
        <end position="90"/>
    </location>
</feature>
<reference evidence="2 3" key="1">
    <citation type="journal article" date="2023" name="Nucleic Acids Res.">
        <title>The hologenome of Daphnia magna reveals possible DNA methylation and microbiome-mediated evolution of the host genome.</title>
        <authorList>
            <person name="Chaturvedi A."/>
            <person name="Li X."/>
            <person name="Dhandapani V."/>
            <person name="Marshall H."/>
            <person name="Kissane S."/>
            <person name="Cuenca-Cambronero M."/>
            <person name="Asole G."/>
            <person name="Calvet F."/>
            <person name="Ruiz-Romero M."/>
            <person name="Marangio P."/>
            <person name="Guigo R."/>
            <person name="Rago D."/>
            <person name="Mirbahai L."/>
            <person name="Eastwood N."/>
            <person name="Colbourne J.K."/>
            <person name="Zhou J."/>
            <person name="Mallon E."/>
            <person name="Orsini L."/>
        </authorList>
    </citation>
    <scope>NUCLEOTIDE SEQUENCE [LARGE SCALE GENOMIC DNA]</scope>
    <source>
        <strain evidence="2">LRV0_1</strain>
    </source>
</reference>
<gene>
    <name evidence="2" type="ORF">OUZ56_011596</name>
</gene>
<keyword evidence="3" id="KW-1185">Reference proteome</keyword>
<feature type="compositionally biased region" description="Low complexity" evidence="1">
    <location>
        <begin position="48"/>
        <end position="75"/>
    </location>
</feature>
<protein>
    <submittedName>
        <fullName evidence="2">Uncharacterized protein</fullName>
    </submittedName>
</protein>
<comment type="caution">
    <text evidence="2">The sequence shown here is derived from an EMBL/GenBank/DDBJ whole genome shotgun (WGS) entry which is preliminary data.</text>
</comment>
<organism evidence="2 3">
    <name type="scientific">Daphnia magna</name>
    <dbReference type="NCBI Taxonomy" id="35525"/>
    <lineage>
        <taxon>Eukaryota</taxon>
        <taxon>Metazoa</taxon>
        <taxon>Ecdysozoa</taxon>
        <taxon>Arthropoda</taxon>
        <taxon>Crustacea</taxon>
        <taxon>Branchiopoda</taxon>
        <taxon>Diplostraca</taxon>
        <taxon>Cladocera</taxon>
        <taxon>Anomopoda</taxon>
        <taxon>Daphniidae</taxon>
        <taxon>Daphnia</taxon>
    </lineage>
</organism>
<sequence length="110" mass="12126">MVMGELMTRPSSHRSPAPEKEKRAGIAKPSTKPTPLFGKGPVVFHTSTTPPGKKPQQSPPSESNHNNSSPHLESNTDLQHHIQKGYTNAIDNDTYPTLFCRVHHPVYPPP</sequence>
<evidence type="ECO:0000313" key="3">
    <source>
        <dbReference type="Proteomes" id="UP001234178"/>
    </source>
</evidence>